<organism evidence="4">
    <name type="scientific">Chlorella variabilis</name>
    <name type="common">Green alga</name>
    <dbReference type="NCBI Taxonomy" id="554065"/>
    <lineage>
        <taxon>Eukaryota</taxon>
        <taxon>Viridiplantae</taxon>
        <taxon>Chlorophyta</taxon>
        <taxon>core chlorophytes</taxon>
        <taxon>Trebouxiophyceae</taxon>
        <taxon>Chlorellales</taxon>
        <taxon>Chlorellaceae</taxon>
        <taxon>Chlorella clade</taxon>
        <taxon>Chlorella</taxon>
    </lineage>
</organism>
<dbReference type="Gene3D" id="3.20.20.370">
    <property type="entry name" value="Glycoside hydrolase/deacetylase"/>
    <property type="match status" value="1"/>
</dbReference>
<sequence>MALLGLLLLTLIYLRGAQGDTPNLVLFSVDDEIVSEAWQAAYYDTIQSSGISNPNGCKPPITWFTSKGPDRGDCDTALLAYSAGHELATHTVTHPELPGLSYDEITAEVAGQREWLIDCGIPAEAITGFRAPYYKTDDTVTQVLIDLGVQYDSSKADDSPTQQAYSTGSLWEVPAYTLPGGDRRSDPQPEDGMSVLERLQAAFESKRGSGAPVSILVHEPCKLSNRDDIVAFLSWAFAQDNTWGITYQQYISWLEAGAGDIASVLSNYTCGS</sequence>
<dbReference type="Pfam" id="PF01522">
    <property type="entry name" value="Polysacc_deac_1"/>
    <property type="match status" value="1"/>
</dbReference>
<feature type="chain" id="PRO_5003155540" description="NodB homology domain-containing protein" evidence="1">
    <location>
        <begin position="20"/>
        <end position="272"/>
    </location>
</feature>
<dbReference type="EMBL" id="GL433839">
    <property type="protein sequence ID" value="EFN57754.1"/>
    <property type="molecule type" value="Genomic_DNA"/>
</dbReference>
<feature type="signal peptide" evidence="1">
    <location>
        <begin position="1"/>
        <end position="19"/>
    </location>
</feature>
<evidence type="ECO:0000256" key="1">
    <source>
        <dbReference type="SAM" id="SignalP"/>
    </source>
</evidence>
<dbReference type="GO" id="GO:0005975">
    <property type="term" value="P:carbohydrate metabolic process"/>
    <property type="evidence" value="ECO:0007669"/>
    <property type="project" value="InterPro"/>
</dbReference>
<feature type="domain" description="NodB homology" evidence="2">
    <location>
        <begin position="62"/>
        <end position="151"/>
    </location>
</feature>
<dbReference type="KEGG" id="cvr:CHLNCDRAFT_143035"/>
<evidence type="ECO:0000259" key="2">
    <source>
        <dbReference type="Pfam" id="PF01522"/>
    </source>
</evidence>
<dbReference type="InterPro" id="IPR002509">
    <property type="entry name" value="NODB_dom"/>
</dbReference>
<dbReference type="STRING" id="554065.E1Z9C3"/>
<dbReference type="SUPFAM" id="SSF88713">
    <property type="entry name" value="Glycoside hydrolase/deacetylase"/>
    <property type="match status" value="1"/>
</dbReference>
<accession>E1Z9C3</accession>
<keyword evidence="4" id="KW-1185">Reference proteome</keyword>
<evidence type="ECO:0000313" key="3">
    <source>
        <dbReference type="EMBL" id="EFN57754.1"/>
    </source>
</evidence>
<dbReference type="RefSeq" id="XP_005849856.1">
    <property type="nucleotide sequence ID" value="XM_005849794.1"/>
</dbReference>
<gene>
    <name evidence="3" type="ORF">CHLNCDRAFT_143035</name>
</gene>
<dbReference type="PANTHER" id="PTHR45985">
    <property type="match status" value="1"/>
</dbReference>
<protein>
    <recommendedName>
        <fullName evidence="2">NodB homology domain-containing protein</fullName>
    </recommendedName>
</protein>
<reference evidence="3 4" key="1">
    <citation type="journal article" date="2010" name="Plant Cell">
        <title>The Chlorella variabilis NC64A genome reveals adaptation to photosymbiosis, coevolution with viruses, and cryptic sex.</title>
        <authorList>
            <person name="Blanc G."/>
            <person name="Duncan G."/>
            <person name="Agarkova I."/>
            <person name="Borodovsky M."/>
            <person name="Gurnon J."/>
            <person name="Kuo A."/>
            <person name="Lindquist E."/>
            <person name="Lucas S."/>
            <person name="Pangilinan J."/>
            <person name="Polle J."/>
            <person name="Salamov A."/>
            <person name="Terry A."/>
            <person name="Yamada T."/>
            <person name="Dunigan D.D."/>
            <person name="Grigoriev I.V."/>
            <person name="Claverie J.M."/>
            <person name="Van Etten J.L."/>
        </authorList>
    </citation>
    <scope>NUCLEOTIDE SEQUENCE [LARGE SCALE GENOMIC DNA]</scope>
    <source>
        <strain evidence="3 4">NC64A</strain>
    </source>
</reference>
<dbReference type="GO" id="GO:0016810">
    <property type="term" value="F:hydrolase activity, acting on carbon-nitrogen (but not peptide) bonds"/>
    <property type="evidence" value="ECO:0007669"/>
    <property type="project" value="InterPro"/>
</dbReference>
<name>E1Z9C3_CHLVA</name>
<dbReference type="Proteomes" id="UP000008141">
    <property type="component" value="Unassembled WGS sequence"/>
</dbReference>
<dbReference type="AlphaFoldDB" id="E1Z9C3"/>
<dbReference type="InParanoid" id="E1Z9C3"/>
<dbReference type="InterPro" id="IPR052740">
    <property type="entry name" value="CE4"/>
</dbReference>
<dbReference type="GeneID" id="17357065"/>
<evidence type="ECO:0000313" key="4">
    <source>
        <dbReference type="Proteomes" id="UP000008141"/>
    </source>
</evidence>
<proteinExistence type="predicted"/>
<dbReference type="OrthoDB" id="504708at2759"/>
<dbReference type="InterPro" id="IPR011330">
    <property type="entry name" value="Glyco_hydro/deAcase_b/a-brl"/>
</dbReference>
<keyword evidence="1" id="KW-0732">Signal</keyword>
<dbReference type="PANTHER" id="PTHR45985:SF3">
    <property type="entry name" value="CHITIN DEACETYLASE-LIKE 4"/>
    <property type="match status" value="1"/>
</dbReference>